<reference evidence="1 2" key="1">
    <citation type="submission" date="2020-09" db="EMBL/GenBank/DDBJ databases">
        <title>Characterization and genome sequencing of Ruminiclostridium sp. nov. MA18.</title>
        <authorList>
            <person name="Rettenmaier R."/>
            <person name="Kowollik M.-L."/>
            <person name="Liebl W."/>
            <person name="Zverlov V."/>
        </authorList>
    </citation>
    <scope>NUCLEOTIDE SEQUENCE [LARGE SCALE GENOMIC DNA]</scope>
    <source>
        <strain evidence="1 2">MA18</strain>
    </source>
</reference>
<proteinExistence type="predicted"/>
<accession>A0A4U7J7T3</accession>
<keyword evidence="2" id="KW-1185">Reference proteome</keyword>
<gene>
    <name evidence="1" type="ORF">EHE19_015910</name>
</gene>
<evidence type="ECO:0000313" key="1">
    <source>
        <dbReference type="EMBL" id="QNU66343.1"/>
    </source>
</evidence>
<dbReference type="AlphaFoldDB" id="A0A4U7J7T3"/>
<evidence type="ECO:0000313" key="2">
    <source>
        <dbReference type="Proteomes" id="UP000306409"/>
    </source>
</evidence>
<dbReference type="RefSeq" id="WP_137698948.1">
    <property type="nucleotide sequence ID" value="NZ_CP061336.1"/>
</dbReference>
<sequence length="178" mass="20641">MKLRIRKGLFFWQLIDKSGTAVAKISKKKFIGASKKIYDGKGNLIYTTDIVNLPAKKGTWNYEESRKYVIYKDEKAIATANLHFAINPDRTMLQRLTLRPPLVDRMDVETIYGLLVVERQKNNGVTISQDGVQLGKVTPFFTFKPKYLEYIGQYEVTLWAGIYVLIEYMMHEDDMIFV</sequence>
<protein>
    <submittedName>
        <fullName evidence="1">Uncharacterized protein</fullName>
    </submittedName>
</protein>
<name>A0A4U7J7T3_9FIRM</name>
<organism evidence="1 2">
    <name type="scientific">Ruminiclostridium herbifermentans</name>
    <dbReference type="NCBI Taxonomy" id="2488810"/>
    <lineage>
        <taxon>Bacteria</taxon>
        <taxon>Bacillati</taxon>
        <taxon>Bacillota</taxon>
        <taxon>Clostridia</taxon>
        <taxon>Eubacteriales</taxon>
        <taxon>Oscillospiraceae</taxon>
        <taxon>Ruminiclostridium</taxon>
    </lineage>
</organism>
<dbReference type="Proteomes" id="UP000306409">
    <property type="component" value="Chromosome"/>
</dbReference>
<dbReference type="KEGG" id="rher:EHE19_015910"/>
<dbReference type="OrthoDB" id="2086135at2"/>
<dbReference type="EMBL" id="CP061336">
    <property type="protein sequence ID" value="QNU66343.1"/>
    <property type="molecule type" value="Genomic_DNA"/>
</dbReference>